<dbReference type="Gene3D" id="2.60.120.10">
    <property type="entry name" value="Jelly Rolls"/>
    <property type="match status" value="2"/>
</dbReference>
<accession>A0A5C7WB98</accession>
<gene>
    <name evidence="4" type="ORF">E6Q69_01810</name>
</gene>
<dbReference type="PROSITE" id="PS50042">
    <property type="entry name" value="CNMP_BINDING_3"/>
    <property type="match status" value="2"/>
</dbReference>
<dbReference type="Gene3D" id="3.40.250.10">
    <property type="entry name" value="Rhodanese-like domain"/>
    <property type="match status" value="1"/>
</dbReference>
<evidence type="ECO:0000259" key="2">
    <source>
        <dbReference type="PROSITE" id="PS50042"/>
    </source>
</evidence>
<evidence type="ECO:0000313" key="5">
    <source>
        <dbReference type="Proteomes" id="UP000321110"/>
    </source>
</evidence>
<proteinExistence type="predicted"/>
<name>A0A5C7WB98_AQUAC</name>
<dbReference type="SMART" id="SM00100">
    <property type="entry name" value="cNMP"/>
    <property type="match status" value="2"/>
</dbReference>
<feature type="region of interest" description="Disordered" evidence="1">
    <location>
        <begin position="1"/>
        <end position="22"/>
    </location>
</feature>
<feature type="domain" description="Cyclic nucleotide-binding" evidence="2">
    <location>
        <begin position="42"/>
        <end position="141"/>
    </location>
</feature>
<dbReference type="InterPro" id="IPR036873">
    <property type="entry name" value="Rhodanese-like_dom_sf"/>
</dbReference>
<dbReference type="SUPFAM" id="SSF51206">
    <property type="entry name" value="cAMP-binding domain-like"/>
    <property type="match status" value="2"/>
</dbReference>
<sequence>MVKAGPGKGAPSSRKAAFSRGGSIMSTAPTQLTCEQLSSFSPMDFLTPHYRQQLHASLQYLQYPAGTPLLQRGERSVAQYYLLEGRVSVDGGSAGKQHIEGGSAQAHLPLNPGQSNPASIRAVTAVRLFAVEHQLLQRLLGWSQEAAYQVSSLGELQVEEQEDDWLARLLATPLFGRLPPSHLHALLARFEYVEARAGERVVGYGEPGEHFFVLKRGRAQVSLPAAYRDQPALVLERGDFFGEEALVSGAVRSASVIMLGDGELARLHRDDFVELVRPTLIPRISKSDLQRLDRQGQRPHLLLDVRLAAEYRLGHQPESLNLPVANLRTHADSLDRATCYVITPEGGIRSELAVHLLNQLGFDAYLLGDEQSAAA</sequence>
<dbReference type="EMBL" id="SSFO01000035">
    <property type="protein sequence ID" value="TXI35331.1"/>
    <property type="molecule type" value="Genomic_DNA"/>
</dbReference>
<organism evidence="4 5">
    <name type="scientific">Aquipseudomonas alcaligenes</name>
    <name type="common">Pseudomonas alcaligenes</name>
    <dbReference type="NCBI Taxonomy" id="43263"/>
    <lineage>
        <taxon>Bacteria</taxon>
        <taxon>Pseudomonadati</taxon>
        <taxon>Pseudomonadota</taxon>
        <taxon>Gammaproteobacteria</taxon>
        <taxon>Pseudomonadales</taxon>
        <taxon>Pseudomonadaceae</taxon>
        <taxon>Aquipseudomonas</taxon>
    </lineage>
</organism>
<dbReference type="InterPro" id="IPR018490">
    <property type="entry name" value="cNMP-bd_dom_sf"/>
</dbReference>
<dbReference type="PANTHER" id="PTHR23011:SF28">
    <property type="entry name" value="CYCLIC NUCLEOTIDE-BINDING DOMAIN CONTAINING PROTEIN"/>
    <property type="match status" value="1"/>
</dbReference>
<dbReference type="PROSITE" id="PS50206">
    <property type="entry name" value="RHODANESE_3"/>
    <property type="match status" value="1"/>
</dbReference>
<evidence type="ECO:0000259" key="3">
    <source>
        <dbReference type="PROSITE" id="PS50206"/>
    </source>
</evidence>
<reference evidence="4 5" key="1">
    <citation type="submission" date="2018-09" db="EMBL/GenBank/DDBJ databases">
        <title>Metagenome Assembled Genomes from an Advanced Water Purification Facility.</title>
        <authorList>
            <person name="Stamps B.W."/>
            <person name="Spear J.R."/>
        </authorList>
    </citation>
    <scope>NUCLEOTIDE SEQUENCE [LARGE SCALE GENOMIC DNA]</scope>
    <source>
        <strain evidence="4">Bin_52_1</strain>
    </source>
</reference>
<dbReference type="InterPro" id="IPR018488">
    <property type="entry name" value="cNMP-bd_CS"/>
</dbReference>
<dbReference type="InterPro" id="IPR001763">
    <property type="entry name" value="Rhodanese-like_dom"/>
</dbReference>
<dbReference type="AlphaFoldDB" id="A0A5C7WB98"/>
<evidence type="ECO:0000313" key="4">
    <source>
        <dbReference type="EMBL" id="TXI35331.1"/>
    </source>
</evidence>
<dbReference type="PRINTS" id="PR00103">
    <property type="entry name" value="CAMPKINASE"/>
</dbReference>
<feature type="domain" description="Rhodanese" evidence="3">
    <location>
        <begin position="296"/>
        <end position="370"/>
    </location>
</feature>
<dbReference type="Pfam" id="PF00027">
    <property type="entry name" value="cNMP_binding"/>
    <property type="match status" value="1"/>
</dbReference>
<dbReference type="CDD" id="cd00038">
    <property type="entry name" value="CAP_ED"/>
    <property type="match status" value="2"/>
</dbReference>
<dbReference type="InterPro" id="IPR000595">
    <property type="entry name" value="cNMP-bd_dom"/>
</dbReference>
<dbReference type="InterPro" id="IPR014710">
    <property type="entry name" value="RmlC-like_jellyroll"/>
</dbReference>
<evidence type="ECO:0000256" key="1">
    <source>
        <dbReference type="SAM" id="MobiDB-lite"/>
    </source>
</evidence>
<dbReference type="Pfam" id="PF00581">
    <property type="entry name" value="Rhodanese"/>
    <property type="match status" value="1"/>
</dbReference>
<dbReference type="Proteomes" id="UP000321110">
    <property type="component" value="Unassembled WGS sequence"/>
</dbReference>
<comment type="caution">
    <text evidence="4">The sequence shown here is derived from an EMBL/GenBank/DDBJ whole genome shotgun (WGS) entry which is preliminary data.</text>
</comment>
<feature type="domain" description="Cyclic nucleotide-binding" evidence="2">
    <location>
        <begin position="174"/>
        <end position="279"/>
    </location>
</feature>
<dbReference type="PROSITE" id="PS00888">
    <property type="entry name" value="CNMP_BINDING_1"/>
    <property type="match status" value="1"/>
</dbReference>
<protein>
    <submittedName>
        <fullName evidence="4">Cyclic nucleotide-binding domain-containing protein</fullName>
    </submittedName>
</protein>
<dbReference type="SUPFAM" id="SSF52821">
    <property type="entry name" value="Rhodanese/Cell cycle control phosphatase"/>
    <property type="match status" value="1"/>
</dbReference>
<dbReference type="PANTHER" id="PTHR23011">
    <property type="entry name" value="CYCLIC NUCLEOTIDE-BINDING DOMAIN CONTAINING PROTEIN"/>
    <property type="match status" value="1"/>
</dbReference>